<dbReference type="AlphaFoldDB" id="A0A8H7EZH8"/>
<feature type="transmembrane region" description="Helical" evidence="1">
    <location>
        <begin position="223"/>
        <end position="244"/>
    </location>
</feature>
<dbReference type="PANTHER" id="PTHR40465:SF1">
    <property type="entry name" value="DUF6534 DOMAIN-CONTAINING PROTEIN"/>
    <property type="match status" value="1"/>
</dbReference>
<dbReference type="EMBL" id="JABXXO010000010">
    <property type="protein sequence ID" value="KAF7768170.1"/>
    <property type="molecule type" value="Genomic_DNA"/>
</dbReference>
<feature type="transmembrane region" description="Helical" evidence="1">
    <location>
        <begin position="12"/>
        <end position="33"/>
    </location>
</feature>
<reference evidence="3 4" key="1">
    <citation type="journal article" name="Sci. Rep.">
        <title>Telomere-to-telomere assembled and centromere annotated genomes of the two main subspecies of the button mushroom Agaricus bisporus reveal especially polymorphic chromosome ends.</title>
        <authorList>
            <person name="Sonnenberg A.S.M."/>
            <person name="Sedaghat-Telgerd N."/>
            <person name="Lavrijssen B."/>
            <person name="Ohm R.A."/>
            <person name="Hendrickx P.M."/>
            <person name="Scholtmeijer K."/>
            <person name="Baars J.J.P."/>
            <person name="van Peer A."/>
        </authorList>
    </citation>
    <scope>NUCLEOTIDE SEQUENCE [LARGE SCALE GENOMIC DNA]</scope>
    <source>
        <strain evidence="3 4">H119_p4</strain>
    </source>
</reference>
<proteinExistence type="predicted"/>
<accession>A0A8H7EZH8</accession>
<feature type="transmembrane region" description="Helical" evidence="1">
    <location>
        <begin position="157"/>
        <end position="178"/>
    </location>
</feature>
<dbReference type="PANTHER" id="PTHR40465">
    <property type="entry name" value="CHROMOSOME 1, WHOLE GENOME SHOTGUN SEQUENCE"/>
    <property type="match status" value="1"/>
</dbReference>
<name>A0A8H7EZH8_AGABI</name>
<feature type="transmembrane region" description="Helical" evidence="1">
    <location>
        <begin position="45"/>
        <end position="70"/>
    </location>
</feature>
<keyword evidence="1" id="KW-0472">Membrane</keyword>
<evidence type="ECO:0000256" key="1">
    <source>
        <dbReference type="SAM" id="Phobius"/>
    </source>
</evidence>
<sequence length="335" mass="37064">MDSLNSTYGALLIGLTVGAVLYGATLIQTFFYYRTYPQDPITTKALVAVVWLFDTVQLILCTIALYWYLIVNFRDDEALGKATWSLSLQTDCNGLIGLIVECFFARRVWILSKNILLVLLIVILAFVHFGLGVVFTVEEFILVDTSKFSKLIWVTSTGLGSAALADVLIAISLCYYLLKSRTGFYGTDNLISTLIAYSLTTGLITSILALICVITFATMPTNYVWLAFFWIMGKCYVNSLLASLNSRGNLRDRIRKRDGTLLEMSGGPPTSPRGEIHSRFSEFKVTNPGRPTGHTVNGIAVNVQMQTYYEPDEVFDGSKSTTEVIQHDAPSSKSG</sequence>
<comment type="caution">
    <text evidence="3">The sequence shown here is derived from an EMBL/GenBank/DDBJ whole genome shotgun (WGS) entry which is preliminary data.</text>
</comment>
<gene>
    <name evidence="3" type="ORF">Agabi119p4_7413</name>
</gene>
<feature type="domain" description="DUF6534" evidence="2">
    <location>
        <begin position="162"/>
        <end position="248"/>
    </location>
</feature>
<organism evidence="3 4">
    <name type="scientific">Agaricus bisporus var. burnettii</name>
    <dbReference type="NCBI Taxonomy" id="192524"/>
    <lineage>
        <taxon>Eukaryota</taxon>
        <taxon>Fungi</taxon>
        <taxon>Dikarya</taxon>
        <taxon>Basidiomycota</taxon>
        <taxon>Agaricomycotina</taxon>
        <taxon>Agaricomycetes</taxon>
        <taxon>Agaricomycetidae</taxon>
        <taxon>Agaricales</taxon>
        <taxon>Agaricineae</taxon>
        <taxon>Agaricaceae</taxon>
        <taxon>Agaricus</taxon>
    </lineage>
</organism>
<protein>
    <recommendedName>
        <fullName evidence="2">DUF6534 domain-containing protein</fullName>
    </recommendedName>
</protein>
<feature type="transmembrane region" description="Helical" evidence="1">
    <location>
        <begin position="116"/>
        <end position="137"/>
    </location>
</feature>
<feature type="transmembrane region" description="Helical" evidence="1">
    <location>
        <begin position="190"/>
        <end position="217"/>
    </location>
</feature>
<dbReference type="Proteomes" id="UP000629468">
    <property type="component" value="Unassembled WGS sequence"/>
</dbReference>
<dbReference type="InterPro" id="IPR045339">
    <property type="entry name" value="DUF6534"/>
</dbReference>
<evidence type="ECO:0000259" key="2">
    <source>
        <dbReference type="Pfam" id="PF20152"/>
    </source>
</evidence>
<keyword evidence="1" id="KW-1133">Transmembrane helix</keyword>
<evidence type="ECO:0000313" key="4">
    <source>
        <dbReference type="Proteomes" id="UP000629468"/>
    </source>
</evidence>
<keyword evidence="1" id="KW-0812">Transmembrane</keyword>
<dbReference type="Pfam" id="PF20152">
    <property type="entry name" value="DUF6534"/>
    <property type="match status" value="1"/>
</dbReference>
<evidence type="ECO:0000313" key="3">
    <source>
        <dbReference type="EMBL" id="KAF7768170.1"/>
    </source>
</evidence>